<reference evidence="1" key="1">
    <citation type="journal article" date="2014" name="Nat. Commun.">
        <title>The emerging biofuel crop Camelina sativa retains a highly undifferentiated hexaploid genome structure.</title>
        <authorList>
            <person name="Kagale S."/>
            <person name="Koh C."/>
            <person name="Nixon J."/>
            <person name="Bollina V."/>
            <person name="Clarke W.E."/>
            <person name="Tuteja R."/>
            <person name="Spillane C."/>
            <person name="Robinson S.J."/>
            <person name="Links M.G."/>
            <person name="Clarke C."/>
            <person name="Higgins E.E."/>
            <person name="Huebert T."/>
            <person name="Sharpe A.G."/>
            <person name="Parkin I.A."/>
        </authorList>
    </citation>
    <scope>NUCLEOTIDE SEQUENCE [LARGE SCALE GENOMIC DNA]</scope>
    <source>
        <strain evidence="1">cv. DH55</strain>
    </source>
</reference>
<dbReference type="PANTHER" id="PTHR31676">
    <property type="entry name" value="T31J12.3 PROTEIN-RELATED"/>
    <property type="match status" value="1"/>
</dbReference>
<accession>A0ABM1RP10</accession>
<dbReference type="SUPFAM" id="SSF141562">
    <property type="entry name" value="At5g01610-like"/>
    <property type="match status" value="1"/>
</dbReference>
<dbReference type="Pfam" id="PF04398">
    <property type="entry name" value="DUF538"/>
    <property type="match status" value="1"/>
</dbReference>
<evidence type="ECO:0000313" key="1">
    <source>
        <dbReference type="Proteomes" id="UP000694864"/>
    </source>
</evidence>
<proteinExistence type="predicted"/>
<dbReference type="GeneID" id="104785632"/>
<dbReference type="Proteomes" id="UP000694864">
    <property type="component" value="Chromosome 5"/>
</dbReference>
<evidence type="ECO:0000313" key="2">
    <source>
        <dbReference type="RefSeq" id="XP_019100748.1"/>
    </source>
</evidence>
<dbReference type="InterPro" id="IPR036758">
    <property type="entry name" value="At5g01610-like"/>
</dbReference>
<dbReference type="Gene3D" id="2.30.240.10">
    <property type="entry name" value="At5g01610-like"/>
    <property type="match status" value="1"/>
</dbReference>
<dbReference type="RefSeq" id="XP_019100748.1">
    <property type="nucleotide sequence ID" value="XM_019245203.1"/>
</dbReference>
<protein>
    <submittedName>
        <fullName evidence="2">Uncharacterized protein At5g01610-like</fullName>
    </submittedName>
</protein>
<keyword evidence="1" id="KW-1185">Reference proteome</keyword>
<organism evidence="1 2">
    <name type="scientific">Camelina sativa</name>
    <name type="common">False flax</name>
    <name type="synonym">Myagrum sativum</name>
    <dbReference type="NCBI Taxonomy" id="90675"/>
    <lineage>
        <taxon>Eukaryota</taxon>
        <taxon>Viridiplantae</taxon>
        <taxon>Streptophyta</taxon>
        <taxon>Embryophyta</taxon>
        <taxon>Tracheophyta</taxon>
        <taxon>Spermatophyta</taxon>
        <taxon>Magnoliopsida</taxon>
        <taxon>eudicotyledons</taxon>
        <taxon>Gunneridae</taxon>
        <taxon>Pentapetalae</taxon>
        <taxon>rosids</taxon>
        <taxon>malvids</taxon>
        <taxon>Brassicales</taxon>
        <taxon>Brassicaceae</taxon>
        <taxon>Camelineae</taxon>
        <taxon>Camelina</taxon>
    </lineage>
</organism>
<gene>
    <name evidence="2" type="primary">LOC104785632</name>
</gene>
<reference evidence="2" key="2">
    <citation type="submission" date="2025-08" db="UniProtKB">
        <authorList>
            <consortium name="RefSeq"/>
        </authorList>
    </citation>
    <scope>IDENTIFICATION</scope>
    <source>
        <tissue evidence="2">Leaf</tissue>
    </source>
</reference>
<dbReference type="PANTHER" id="PTHR31676:SF109">
    <property type="entry name" value="OS05G0346400 PROTEIN"/>
    <property type="match status" value="1"/>
</dbReference>
<dbReference type="InterPro" id="IPR007493">
    <property type="entry name" value="DUF538"/>
</dbReference>
<sequence length="144" mass="16093">MDQILNKVGSYWLGQKANKEFNSVGLNDASFLFCIGKMQKPLPELLKEFGLPVGIFPQDATNYEFNEDTGKLTVFIPETCAVRLGTEIHRSCGFQLQNQEKGKLAEVEGLNTKMMICVKVTFCVELFGVVTKVIMSDQNLYLGT</sequence>
<name>A0ABM1RP10_CAMSA</name>